<proteinExistence type="predicted"/>
<reference evidence="2 3" key="1">
    <citation type="submission" date="2018-07" db="EMBL/GenBank/DDBJ databases">
        <title>Genomic Encyclopedia of Type Strains, Phase IV (KMG-IV): sequencing the most valuable type-strain genomes for metagenomic binning, comparative biology and taxonomic classification.</title>
        <authorList>
            <person name="Goeker M."/>
        </authorList>
    </citation>
    <scope>NUCLEOTIDE SEQUENCE [LARGE SCALE GENOMIC DNA]</scope>
    <source>
        <strain evidence="2 3">DSM 21634</strain>
    </source>
</reference>
<dbReference type="OrthoDB" id="5773058at2"/>
<organism evidence="2 3">
    <name type="scientific">Pseudorhodoferax soli</name>
    <dbReference type="NCBI Taxonomy" id="545864"/>
    <lineage>
        <taxon>Bacteria</taxon>
        <taxon>Pseudomonadati</taxon>
        <taxon>Pseudomonadota</taxon>
        <taxon>Betaproteobacteria</taxon>
        <taxon>Burkholderiales</taxon>
        <taxon>Comamonadaceae</taxon>
    </lineage>
</organism>
<keyword evidence="3" id="KW-1185">Reference proteome</keyword>
<dbReference type="EMBL" id="QPJK01000008">
    <property type="protein sequence ID" value="RCW67939.1"/>
    <property type="molecule type" value="Genomic_DNA"/>
</dbReference>
<accession>A0A368XK23</accession>
<evidence type="ECO:0008006" key="4">
    <source>
        <dbReference type="Google" id="ProtNLM"/>
    </source>
</evidence>
<feature type="coiled-coil region" evidence="1">
    <location>
        <begin position="136"/>
        <end position="163"/>
    </location>
</feature>
<evidence type="ECO:0000256" key="1">
    <source>
        <dbReference type="SAM" id="Coils"/>
    </source>
</evidence>
<evidence type="ECO:0000313" key="3">
    <source>
        <dbReference type="Proteomes" id="UP000252884"/>
    </source>
</evidence>
<sequence>MHTEPPLSKVFYRPIEAAIRWAGLLRYKALILASIASPRCLPQMLDCPRWNECRLYSERIYDGILNGELPYGKGGITAHDTALIDSPDLTVRHIDLKRWMRTHYPEHRPGFLFSRGERMAHPFITLETGQALLLERLALQAALDHGRREMRELQAQHEALLKQSTVLLASKQCAISDRAETTYLNIIGGMLTLMLGQSPSGVPYSSFKTQEAIVTALLAHYGGTMGITERTLNGKFANAKKNVRSAAA</sequence>
<protein>
    <recommendedName>
        <fullName evidence="4">Receptor protein-tyrosine kinase</fullName>
    </recommendedName>
</protein>
<name>A0A368XK23_9BURK</name>
<dbReference type="AlphaFoldDB" id="A0A368XK23"/>
<evidence type="ECO:0000313" key="2">
    <source>
        <dbReference type="EMBL" id="RCW67939.1"/>
    </source>
</evidence>
<dbReference type="Proteomes" id="UP000252884">
    <property type="component" value="Unassembled WGS sequence"/>
</dbReference>
<gene>
    <name evidence="2" type="ORF">DES41_108116</name>
</gene>
<keyword evidence="1" id="KW-0175">Coiled coil</keyword>
<dbReference type="RefSeq" id="WP_114470491.1">
    <property type="nucleotide sequence ID" value="NZ_QPJK01000008.1"/>
</dbReference>
<comment type="caution">
    <text evidence="2">The sequence shown here is derived from an EMBL/GenBank/DDBJ whole genome shotgun (WGS) entry which is preliminary data.</text>
</comment>